<dbReference type="PANTHER" id="PTHR42718:SF46">
    <property type="entry name" value="BLR6921 PROTEIN"/>
    <property type="match status" value="1"/>
</dbReference>
<feature type="transmembrane region" description="Helical" evidence="7">
    <location>
        <begin position="396"/>
        <end position="415"/>
    </location>
</feature>
<keyword evidence="10" id="KW-1185">Reference proteome</keyword>
<evidence type="ECO:0000256" key="4">
    <source>
        <dbReference type="ARBA" id="ARBA00022692"/>
    </source>
</evidence>
<feature type="transmembrane region" description="Helical" evidence="7">
    <location>
        <begin position="92"/>
        <end position="110"/>
    </location>
</feature>
<dbReference type="PANTHER" id="PTHR42718">
    <property type="entry name" value="MAJOR FACILITATOR SUPERFAMILY MULTIDRUG TRANSPORTER MFSC"/>
    <property type="match status" value="1"/>
</dbReference>
<evidence type="ECO:0000256" key="6">
    <source>
        <dbReference type="ARBA" id="ARBA00023136"/>
    </source>
</evidence>
<dbReference type="STRING" id="1184609.KILIM_029_00390"/>
<name>K6XAU0_9MICO</name>
<feature type="transmembrane region" description="Helical" evidence="7">
    <location>
        <begin position="443"/>
        <end position="465"/>
    </location>
</feature>
<dbReference type="InterPro" id="IPR036259">
    <property type="entry name" value="MFS_trans_sf"/>
</dbReference>
<evidence type="ECO:0000256" key="7">
    <source>
        <dbReference type="SAM" id="Phobius"/>
    </source>
</evidence>
<organism evidence="9 10">
    <name type="scientific">Kineosphaera limosa NBRC 100340</name>
    <dbReference type="NCBI Taxonomy" id="1184609"/>
    <lineage>
        <taxon>Bacteria</taxon>
        <taxon>Bacillati</taxon>
        <taxon>Actinomycetota</taxon>
        <taxon>Actinomycetes</taxon>
        <taxon>Micrococcales</taxon>
        <taxon>Dermatophilaceae</taxon>
        <taxon>Kineosphaera</taxon>
    </lineage>
</organism>
<dbReference type="eggNOG" id="COG2814">
    <property type="taxonomic scope" value="Bacteria"/>
</dbReference>
<dbReference type="PROSITE" id="PS50850">
    <property type="entry name" value="MFS"/>
    <property type="match status" value="1"/>
</dbReference>
<feature type="transmembrane region" description="Helical" evidence="7">
    <location>
        <begin position="151"/>
        <end position="173"/>
    </location>
</feature>
<gene>
    <name evidence="9" type="ORF">KILIM_029_00390</name>
</gene>
<keyword evidence="3" id="KW-1003">Cell membrane</keyword>
<keyword evidence="2" id="KW-0813">Transport</keyword>
<feature type="transmembrane region" description="Helical" evidence="7">
    <location>
        <begin position="26"/>
        <end position="44"/>
    </location>
</feature>
<feature type="transmembrane region" description="Helical" evidence="7">
    <location>
        <begin position="300"/>
        <end position="322"/>
    </location>
</feature>
<dbReference type="OrthoDB" id="2081604at2"/>
<feature type="transmembrane region" description="Helical" evidence="7">
    <location>
        <begin position="359"/>
        <end position="384"/>
    </location>
</feature>
<feature type="transmembrane region" description="Helical" evidence="7">
    <location>
        <begin position="272"/>
        <end position="294"/>
    </location>
</feature>
<evidence type="ECO:0000256" key="5">
    <source>
        <dbReference type="ARBA" id="ARBA00022989"/>
    </source>
</evidence>
<feature type="transmembrane region" description="Helical" evidence="7">
    <location>
        <begin position="179"/>
        <end position="197"/>
    </location>
</feature>
<comment type="subcellular location">
    <subcellularLocation>
        <location evidence="1">Cell membrane</location>
        <topology evidence="1">Multi-pass membrane protein</topology>
    </subcellularLocation>
</comment>
<feature type="transmembrane region" description="Helical" evidence="7">
    <location>
        <begin position="234"/>
        <end position="251"/>
    </location>
</feature>
<feature type="transmembrane region" description="Helical" evidence="7">
    <location>
        <begin position="64"/>
        <end position="83"/>
    </location>
</feature>
<dbReference type="PRINTS" id="PR01036">
    <property type="entry name" value="TCRTETB"/>
</dbReference>
<proteinExistence type="predicted"/>
<accession>K6XAU0</accession>
<evidence type="ECO:0000256" key="3">
    <source>
        <dbReference type="ARBA" id="ARBA00022475"/>
    </source>
</evidence>
<evidence type="ECO:0000259" key="8">
    <source>
        <dbReference type="PROSITE" id="PS50850"/>
    </source>
</evidence>
<evidence type="ECO:0000256" key="1">
    <source>
        <dbReference type="ARBA" id="ARBA00004651"/>
    </source>
</evidence>
<dbReference type="RefSeq" id="WP_006592461.1">
    <property type="nucleotide sequence ID" value="NZ_BAHD01000029.1"/>
</dbReference>
<dbReference type="GO" id="GO:0022857">
    <property type="term" value="F:transmembrane transporter activity"/>
    <property type="evidence" value="ECO:0007669"/>
    <property type="project" value="InterPro"/>
</dbReference>
<dbReference type="EMBL" id="BAHD01000029">
    <property type="protein sequence ID" value="GAB95929.1"/>
    <property type="molecule type" value="Genomic_DNA"/>
</dbReference>
<keyword evidence="6 7" id="KW-0472">Membrane</keyword>
<dbReference type="SUPFAM" id="SSF103473">
    <property type="entry name" value="MFS general substrate transporter"/>
    <property type="match status" value="1"/>
</dbReference>
<dbReference type="Gene3D" id="1.20.1250.20">
    <property type="entry name" value="MFS general substrate transporter like domains"/>
    <property type="match status" value="2"/>
</dbReference>
<dbReference type="InterPro" id="IPR020846">
    <property type="entry name" value="MFS_dom"/>
</dbReference>
<dbReference type="AlphaFoldDB" id="K6XAU0"/>
<sequence length="479" mass="50864">MSSSPAPGNGAATAVPVADVPNPKRAVPVLLGMFIFCLVVDSAFRFTSKPIADDLGLSVTTVSLQTTLGGIIIGVGAVVFATLSDSISMRKLLLGAIGMICVGSLIGFFFSSSWPMILTGRIIQTSGLAAAETLYVVYVTKYLPKEDQRTYLGFSTAAFQLAMLIGIVTTGFISTYVSWTALFLVPLLCLLAVPAVLKTIPDHQLAGSRLDVFGIVLVAIVATGTMLFLQDFNWLFLAPAAVGVGLLWWHIRTHHDALVDRAFFADLRYPSTLVVVFFLYAVQFAYIFAFPFLITELYGMSFDTISLLTVPGYVCAVIVGSLSGKIGERLSMRATITLAVGLIIVALVVPAVFVTTSVIPFVLSLVVFSSGFALLYAPLVATAIRDITPVRSGVAIGFYNLMISIAVSVGIAYTAKLLDLKPALFDAIITAPEGFSKSFSNSLLLIAVVALIGLIIYRAAAAVLARDDQRAGRESALGS</sequence>
<keyword evidence="5 7" id="KW-1133">Transmembrane helix</keyword>
<keyword evidence="4 7" id="KW-0812">Transmembrane</keyword>
<evidence type="ECO:0000256" key="2">
    <source>
        <dbReference type="ARBA" id="ARBA00022448"/>
    </source>
</evidence>
<dbReference type="Proteomes" id="UP000008366">
    <property type="component" value="Unassembled WGS sequence"/>
</dbReference>
<evidence type="ECO:0000313" key="9">
    <source>
        <dbReference type="EMBL" id="GAB95929.1"/>
    </source>
</evidence>
<feature type="transmembrane region" description="Helical" evidence="7">
    <location>
        <begin position="209"/>
        <end position="228"/>
    </location>
</feature>
<dbReference type="InterPro" id="IPR011701">
    <property type="entry name" value="MFS"/>
</dbReference>
<feature type="transmembrane region" description="Helical" evidence="7">
    <location>
        <begin position="334"/>
        <end position="353"/>
    </location>
</feature>
<dbReference type="GO" id="GO:0005886">
    <property type="term" value="C:plasma membrane"/>
    <property type="evidence" value="ECO:0007669"/>
    <property type="project" value="UniProtKB-SubCell"/>
</dbReference>
<reference evidence="9 10" key="1">
    <citation type="submission" date="2012-08" db="EMBL/GenBank/DDBJ databases">
        <title>Whole genome shotgun sequence of Kineosphaera limosa NBRC 100340.</title>
        <authorList>
            <person name="Yoshida I."/>
            <person name="Isaki S."/>
            <person name="Hosoyama A."/>
            <person name="Tsuchikane K."/>
            <person name="Katsumata H."/>
            <person name="Ando Y."/>
            <person name="Ohji S."/>
            <person name="Hamada M."/>
            <person name="Tamura T."/>
            <person name="Yamazoe A."/>
            <person name="Yamazaki S."/>
            <person name="Fujita N."/>
        </authorList>
    </citation>
    <scope>NUCLEOTIDE SEQUENCE [LARGE SCALE GENOMIC DNA]</scope>
    <source>
        <strain evidence="9 10">NBRC 100340</strain>
    </source>
</reference>
<feature type="domain" description="Major facilitator superfamily (MFS) profile" evidence="8">
    <location>
        <begin position="25"/>
        <end position="465"/>
    </location>
</feature>
<evidence type="ECO:0000313" key="10">
    <source>
        <dbReference type="Proteomes" id="UP000008366"/>
    </source>
</evidence>
<dbReference type="Pfam" id="PF07690">
    <property type="entry name" value="MFS_1"/>
    <property type="match status" value="1"/>
</dbReference>
<protein>
    <submittedName>
        <fullName evidence="9">Putative drug resistance transporter</fullName>
    </submittedName>
</protein>
<comment type="caution">
    <text evidence="9">The sequence shown here is derived from an EMBL/GenBank/DDBJ whole genome shotgun (WGS) entry which is preliminary data.</text>
</comment>